<dbReference type="PANTHER" id="PTHR16188">
    <property type="entry name" value="PROTEIN PHOSPHATASE 1 INHIBITOR POTENTIATED BY PROTEIN KINASE C"/>
    <property type="match status" value="1"/>
</dbReference>
<evidence type="ECO:0000256" key="2">
    <source>
        <dbReference type="ARBA" id="ARBA00022553"/>
    </source>
</evidence>
<evidence type="ECO:0000313" key="6">
    <source>
        <dbReference type="Proteomes" id="UP000192578"/>
    </source>
</evidence>
<evidence type="ECO:0000256" key="3">
    <source>
        <dbReference type="ARBA" id="ARBA00023272"/>
    </source>
</evidence>
<dbReference type="Pfam" id="PF05361">
    <property type="entry name" value="PP1_inhibitor"/>
    <property type="match status" value="1"/>
</dbReference>
<comment type="caution">
    <text evidence="5">The sequence shown here is derived from an EMBL/GenBank/DDBJ whole genome shotgun (WGS) entry which is preliminary data.</text>
</comment>
<keyword evidence="6" id="KW-1185">Reference proteome</keyword>
<evidence type="ECO:0000313" key="5">
    <source>
        <dbReference type="EMBL" id="OQV22010.1"/>
    </source>
</evidence>
<dbReference type="Gene3D" id="1.10.150.220">
    <property type="entry name" value="CPI-17"/>
    <property type="match status" value="2"/>
</dbReference>
<feature type="compositionally biased region" description="Low complexity" evidence="4">
    <location>
        <begin position="111"/>
        <end position="129"/>
    </location>
</feature>
<sequence length="183" mass="19927">MDRISTKKLVEQTAALSLASSKGSAGSDAGSRVGFSLNGGEKVVKIENDRKKYLTAKYGQHQMALIKKRLNVELWLIEELQLLYPAPSPPPPKETSSNTLPAAVGAGGGQTSSNNNHHQHSHYSSSTGSSCLAECDIDLDDLLDLERDEERRRFLRGKLADCPQPALIVARFIEDVLLKAKSL</sequence>
<evidence type="ECO:0008006" key="7">
    <source>
        <dbReference type="Google" id="ProtNLM"/>
    </source>
</evidence>
<keyword evidence="3" id="KW-0650">Protein phosphatase inhibitor</keyword>
<dbReference type="PANTHER" id="PTHR16188:SF14">
    <property type="entry name" value="GEO07393P1"/>
    <property type="match status" value="1"/>
</dbReference>
<proteinExistence type="inferred from homology"/>
<dbReference type="InterPro" id="IPR008025">
    <property type="entry name" value="CPI-17"/>
</dbReference>
<accession>A0A1W0X3N1</accession>
<dbReference type="EMBL" id="MTYJ01000020">
    <property type="protein sequence ID" value="OQV22010.1"/>
    <property type="molecule type" value="Genomic_DNA"/>
</dbReference>
<dbReference type="GO" id="GO:0005737">
    <property type="term" value="C:cytoplasm"/>
    <property type="evidence" value="ECO:0007669"/>
    <property type="project" value="InterPro"/>
</dbReference>
<feature type="region of interest" description="Disordered" evidence="4">
    <location>
        <begin position="87"/>
        <end position="129"/>
    </location>
</feature>
<keyword evidence="2" id="KW-0597">Phosphoprotein</keyword>
<dbReference type="GO" id="GO:0004865">
    <property type="term" value="F:protein serine/threonine phosphatase inhibitor activity"/>
    <property type="evidence" value="ECO:0007669"/>
    <property type="project" value="TreeGrafter"/>
</dbReference>
<gene>
    <name evidence="5" type="ORF">BV898_04220</name>
</gene>
<dbReference type="SUPFAM" id="SSF81790">
    <property type="entry name" value="Myosin phosphatase inhibitor 17kDa protein, CPI-17"/>
    <property type="match status" value="1"/>
</dbReference>
<comment type="similarity">
    <text evidence="1">Belongs to the PP1 inhibitor family.</text>
</comment>
<dbReference type="InterPro" id="IPR036658">
    <property type="entry name" value="CPI-17_sf"/>
</dbReference>
<organism evidence="5 6">
    <name type="scientific">Hypsibius exemplaris</name>
    <name type="common">Freshwater tardigrade</name>
    <dbReference type="NCBI Taxonomy" id="2072580"/>
    <lineage>
        <taxon>Eukaryota</taxon>
        <taxon>Metazoa</taxon>
        <taxon>Ecdysozoa</taxon>
        <taxon>Tardigrada</taxon>
        <taxon>Eutardigrada</taxon>
        <taxon>Parachela</taxon>
        <taxon>Hypsibioidea</taxon>
        <taxon>Hypsibiidae</taxon>
        <taxon>Hypsibius</taxon>
    </lineage>
</organism>
<dbReference type="AlphaFoldDB" id="A0A1W0X3N1"/>
<reference evidence="6" key="1">
    <citation type="submission" date="2017-01" db="EMBL/GenBank/DDBJ databases">
        <title>Comparative genomics of anhydrobiosis in the tardigrade Hypsibius dujardini.</title>
        <authorList>
            <person name="Yoshida Y."/>
            <person name="Koutsovoulos G."/>
            <person name="Laetsch D."/>
            <person name="Stevens L."/>
            <person name="Kumar S."/>
            <person name="Horikawa D."/>
            <person name="Ishino K."/>
            <person name="Komine S."/>
            <person name="Tomita M."/>
            <person name="Blaxter M."/>
            <person name="Arakawa K."/>
        </authorList>
    </citation>
    <scope>NUCLEOTIDE SEQUENCE [LARGE SCALE GENOMIC DNA]</scope>
    <source>
        <strain evidence="6">Z151</strain>
    </source>
</reference>
<evidence type="ECO:0000256" key="1">
    <source>
        <dbReference type="ARBA" id="ARBA00005483"/>
    </source>
</evidence>
<name>A0A1W0X3N1_HYPEX</name>
<protein>
    <recommendedName>
        <fullName evidence="7">Protein phosphatase 1 regulatory subunit 14C</fullName>
    </recommendedName>
</protein>
<evidence type="ECO:0000256" key="4">
    <source>
        <dbReference type="SAM" id="MobiDB-lite"/>
    </source>
</evidence>
<dbReference type="Proteomes" id="UP000192578">
    <property type="component" value="Unassembled WGS sequence"/>
</dbReference>
<dbReference type="OrthoDB" id="8193882at2759"/>